<proteinExistence type="predicted"/>
<sequence>MVFSLVAPDRWPSSFYLSVVFALLTQSSHEKPWQGMETSNGLLLIMVTKRETYPGEILNRVLLTQQTMLQKKTPWIVGSCKPTQSCCLIHINTHNKNTPNKVYLEHNSIHV</sequence>
<name>A0A8D2LA28_VARKO</name>
<accession>A0A8D2LA28</accession>
<evidence type="ECO:0000313" key="1">
    <source>
        <dbReference type="Ensembl" id="ENSVKKP00000019091.1"/>
    </source>
</evidence>
<evidence type="ECO:0000313" key="2">
    <source>
        <dbReference type="Proteomes" id="UP000694545"/>
    </source>
</evidence>
<keyword evidence="2" id="KW-1185">Reference proteome</keyword>
<dbReference type="Proteomes" id="UP000694545">
    <property type="component" value="Unplaced"/>
</dbReference>
<dbReference type="Ensembl" id="ENSVKKT00000019563.1">
    <property type="protein sequence ID" value="ENSVKKP00000019091.1"/>
    <property type="gene ID" value="ENSVKKG00000012987.1"/>
</dbReference>
<organism evidence="1 2">
    <name type="scientific">Varanus komodoensis</name>
    <name type="common">Komodo dragon</name>
    <dbReference type="NCBI Taxonomy" id="61221"/>
    <lineage>
        <taxon>Eukaryota</taxon>
        <taxon>Metazoa</taxon>
        <taxon>Chordata</taxon>
        <taxon>Craniata</taxon>
        <taxon>Vertebrata</taxon>
        <taxon>Euteleostomi</taxon>
        <taxon>Lepidosauria</taxon>
        <taxon>Squamata</taxon>
        <taxon>Bifurcata</taxon>
        <taxon>Unidentata</taxon>
        <taxon>Episquamata</taxon>
        <taxon>Toxicofera</taxon>
        <taxon>Anguimorpha</taxon>
        <taxon>Paleoanguimorpha</taxon>
        <taxon>Varanoidea</taxon>
        <taxon>Varanidae</taxon>
        <taxon>Varanus</taxon>
    </lineage>
</organism>
<protein>
    <submittedName>
        <fullName evidence="1">Uncharacterized protein</fullName>
    </submittedName>
</protein>
<reference evidence="1" key="1">
    <citation type="submission" date="2025-08" db="UniProtKB">
        <authorList>
            <consortium name="Ensembl"/>
        </authorList>
    </citation>
    <scope>IDENTIFICATION</scope>
</reference>
<reference evidence="1" key="2">
    <citation type="submission" date="2025-09" db="UniProtKB">
        <authorList>
            <consortium name="Ensembl"/>
        </authorList>
    </citation>
    <scope>IDENTIFICATION</scope>
</reference>
<dbReference type="AlphaFoldDB" id="A0A8D2LA28"/>